<proteinExistence type="predicted"/>
<reference evidence="1 2" key="1">
    <citation type="submission" date="2015-01" db="EMBL/GenBank/DDBJ databases">
        <title>Evolution of Trichinella species and genotypes.</title>
        <authorList>
            <person name="Korhonen P.K."/>
            <person name="Edoardo P."/>
            <person name="Giuseppe L.R."/>
            <person name="Gasser R.B."/>
        </authorList>
    </citation>
    <scope>NUCLEOTIDE SEQUENCE [LARGE SCALE GENOMIC DNA]</scope>
    <source>
        <strain evidence="1">ISS141</strain>
    </source>
</reference>
<evidence type="ECO:0000313" key="2">
    <source>
        <dbReference type="Proteomes" id="UP000054815"/>
    </source>
</evidence>
<protein>
    <submittedName>
        <fullName evidence="1">Uncharacterized protein</fullName>
    </submittedName>
</protein>
<accession>A0A0V0YM82</accession>
<dbReference type="Proteomes" id="UP000054815">
    <property type="component" value="Unassembled WGS sequence"/>
</dbReference>
<sequence length="73" mass="7981">MLSQVHDTARLVGYCTSATPSSTVVQVIRVQFSSVPTTTIAISVQRSTSPSTARRPTVSRCRTFTLVDSWHRG</sequence>
<gene>
    <name evidence="1" type="ORF">T4E_6387</name>
</gene>
<name>A0A0V0YM82_TRIPS</name>
<dbReference type="AlphaFoldDB" id="A0A0V0YM82"/>
<comment type="caution">
    <text evidence="1">The sequence shown here is derived from an EMBL/GenBank/DDBJ whole genome shotgun (WGS) entry which is preliminary data.</text>
</comment>
<evidence type="ECO:0000313" key="1">
    <source>
        <dbReference type="EMBL" id="KRY01259.1"/>
    </source>
</evidence>
<organism evidence="1 2">
    <name type="scientific">Trichinella pseudospiralis</name>
    <name type="common">Parasitic roundworm</name>
    <dbReference type="NCBI Taxonomy" id="6337"/>
    <lineage>
        <taxon>Eukaryota</taxon>
        <taxon>Metazoa</taxon>
        <taxon>Ecdysozoa</taxon>
        <taxon>Nematoda</taxon>
        <taxon>Enoplea</taxon>
        <taxon>Dorylaimia</taxon>
        <taxon>Trichinellida</taxon>
        <taxon>Trichinellidae</taxon>
        <taxon>Trichinella</taxon>
    </lineage>
</organism>
<dbReference type="EMBL" id="JYDU01000004">
    <property type="protein sequence ID" value="KRY01259.1"/>
    <property type="molecule type" value="Genomic_DNA"/>
</dbReference>